<dbReference type="GO" id="GO:0000156">
    <property type="term" value="F:phosphorelay response regulator activity"/>
    <property type="evidence" value="ECO:0007669"/>
    <property type="project" value="TreeGrafter"/>
</dbReference>
<evidence type="ECO:0000256" key="7">
    <source>
        <dbReference type="PROSITE-ProRule" id="PRU00169"/>
    </source>
</evidence>
<dbReference type="Gene3D" id="3.40.50.2300">
    <property type="match status" value="1"/>
</dbReference>
<dbReference type="InterPro" id="IPR001867">
    <property type="entry name" value="OmpR/PhoB-type_DNA-bd"/>
</dbReference>
<dbReference type="PROSITE" id="PS50110">
    <property type="entry name" value="RESPONSE_REGULATORY"/>
    <property type="match status" value="1"/>
</dbReference>
<dbReference type="EMBL" id="AYYO01000003">
    <property type="protein sequence ID" value="KRM56445.1"/>
    <property type="molecule type" value="Genomic_DNA"/>
</dbReference>
<proteinExistence type="predicted"/>
<dbReference type="FunFam" id="1.10.10.10:FF:000018">
    <property type="entry name" value="DNA-binding response regulator ResD"/>
    <property type="match status" value="1"/>
</dbReference>
<dbReference type="PANTHER" id="PTHR48111:SF73">
    <property type="entry name" value="ALKALINE PHOSPHATASE SYNTHESIS TRANSCRIPTIONAL REGULATORY PROTEIN PHOP"/>
    <property type="match status" value="1"/>
</dbReference>
<name>A0A0R1ZN84_9LACO</name>
<dbReference type="InterPro" id="IPR011006">
    <property type="entry name" value="CheY-like_superfamily"/>
</dbReference>
<dbReference type="Gene3D" id="6.10.250.690">
    <property type="match status" value="1"/>
</dbReference>
<keyword evidence="3" id="KW-0805">Transcription regulation</keyword>
<evidence type="ECO:0000256" key="3">
    <source>
        <dbReference type="ARBA" id="ARBA00023015"/>
    </source>
</evidence>
<feature type="domain" description="Response regulatory" evidence="9">
    <location>
        <begin position="3"/>
        <end position="117"/>
    </location>
</feature>
<dbReference type="SUPFAM" id="SSF52172">
    <property type="entry name" value="CheY-like"/>
    <property type="match status" value="1"/>
</dbReference>
<keyword evidence="5" id="KW-0010">Activator</keyword>
<evidence type="ECO:0000256" key="2">
    <source>
        <dbReference type="ARBA" id="ARBA00023012"/>
    </source>
</evidence>
<evidence type="ECO:0000256" key="1">
    <source>
        <dbReference type="ARBA" id="ARBA00022553"/>
    </source>
</evidence>
<evidence type="ECO:0000259" key="10">
    <source>
        <dbReference type="PROSITE" id="PS51755"/>
    </source>
</evidence>
<dbReference type="PROSITE" id="PS51755">
    <property type="entry name" value="OMPR_PHOB"/>
    <property type="match status" value="1"/>
</dbReference>
<dbReference type="GO" id="GO:0000976">
    <property type="term" value="F:transcription cis-regulatory region binding"/>
    <property type="evidence" value="ECO:0007669"/>
    <property type="project" value="TreeGrafter"/>
</dbReference>
<dbReference type="AlphaFoldDB" id="A0A0R1ZN84"/>
<accession>A0A0R1ZN84</accession>
<feature type="DNA-binding region" description="OmpR/PhoB-type" evidence="8">
    <location>
        <begin position="128"/>
        <end position="227"/>
    </location>
</feature>
<feature type="domain" description="OmpR/PhoB-type" evidence="10">
    <location>
        <begin position="128"/>
        <end position="227"/>
    </location>
</feature>
<gene>
    <name evidence="11" type="ORF">FC18_GL001919</name>
</gene>
<keyword evidence="6" id="KW-0804">Transcription</keyword>
<evidence type="ECO:0000313" key="11">
    <source>
        <dbReference type="EMBL" id="KRM56445.1"/>
    </source>
</evidence>
<evidence type="ECO:0000256" key="5">
    <source>
        <dbReference type="ARBA" id="ARBA00023159"/>
    </source>
</evidence>
<dbReference type="RefSeq" id="WP_056975266.1">
    <property type="nucleotide sequence ID" value="NZ_AYYO01000003.1"/>
</dbReference>
<keyword evidence="2" id="KW-0902">Two-component regulatory system</keyword>
<dbReference type="SUPFAM" id="SSF46894">
    <property type="entry name" value="C-terminal effector domain of the bipartite response regulators"/>
    <property type="match status" value="1"/>
</dbReference>
<dbReference type="PANTHER" id="PTHR48111">
    <property type="entry name" value="REGULATOR OF RPOS"/>
    <property type="match status" value="1"/>
</dbReference>
<dbReference type="InterPro" id="IPR039420">
    <property type="entry name" value="WalR-like"/>
</dbReference>
<dbReference type="GO" id="GO:0032993">
    <property type="term" value="C:protein-DNA complex"/>
    <property type="evidence" value="ECO:0007669"/>
    <property type="project" value="TreeGrafter"/>
</dbReference>
<dbReference type="InterPro" id="IPR001789">
    <property type="entry name" value="Sig_transdc_resp-reg_receiver"/>
</dbReference>
<dbReference type="SMART" id="SM00862">
    <property type="entry name" value="Trans_reg_C"/>
    <property type="match status" value="1"/>
</dbReference>
<organism evidence="11 12">
    <name type="scientific">Lacticaseibacillus sharpeae JCM 1186 = DSM 20505</name>
    <dbReference type="NCBI Taxonomy" id="1291052"/>
    <lineage>
        <taxon>Bacteria</taxon>
        <taxon>Bacillati</taxon>
        <taxon>Bacillota</taxon>
        <taxon>Bacilli</taxon>
        <taxon>Lactobacillales</taxon>
        <taxon>Lactobacillaceae</taxon>
        <taxon>Lacticaseibacillus</taxon>
    </lineage>
</organism>
<dbReference type="GO" id="GO:0005829">
    <property type="term" value="C:cytosol"/>
    <property type="evidence" value="ECO:0007669"/>
    <property type="project" value="TreeGrafter"/>
</dbReference>
<evidence type="ECO:0000313" key="12">
    <source>
        <dbReference type="Proteomes" id="UP000051679"/>
    </source>
</evidence>
<evidence type="ECO:0000256" key="4">
    <source>
        <dbReference type="ARBA" id="ARBA00023125"/>
    </source>
</evidence>
<dbReference type="OrthoDB" id="9790442at2"/>
<dbReference type="Gene3D" id="1.10.10.10">
    <property type="entry name" value="Winged helix-like DNA-binding domain superfamily/Winged helix DNA-binding domain"/>
    <property type="match status" value="1"/>
</dbReference>
<dbReference type="InterPro" id="IPR036388">
    <property type="entry name" value="WH-like_DNA-bd_sf"/>
</dbReference>
<feature type="modified residue" description="4-aspartylphosphate" evidence="7">
    <location>
        <position position="52"/>
    </location>
</feature>
<dbReference type="PATRIC" id="fig|1291052.5.peg.1982"/>
<keyword evidence="1 7" id="KW-0597">Phosphoprotein</keyword>
<evidence type="ECO:0000259" key="9">
    <source>
        <dbReference type="PROSITE" id="PS50110"/>
    </source>
</evidence>
<reference evidence="11 12" key="1">
    <citation type="journal article" date="2015" name="Genome Announc.">
        <title>Expanding the biotechnology potential of lactobacilli through comparative genomics of 213 strains and associated genera.</title>
        <authorList>
            <person name="Sun Z."/>
            <person name="Harris H.M."/>
            <person name="McCann A."/>
            <person name="Guo C."/>
            <person name="Argimon S."/>
            <person name="Zhang W."/>
            <person name="Yang X."/>
            <person name="Jeffery I.B."/>
            <person name="Cooney J.C."/>
            <person name="Kagawa T.F."/>
            <person name="Liu W."/>
            <person name="Song Y."/>
            <person name="Salvetti E."/>
            <person name="Wrobel A."/>
            <person name="Rasinkangas P."/>
            <person name="Parkhill J."/>
            <person name="Rea M.C."/>
            <person name="O'Sullivan O."/>
            <person name="Ritari J."/>
            <person name="Douillard F.P."/>
            <person name="Paul Ross R."/>
            <person name="Yang R."/>
            <person name="Briner A.E."/>
            <person name="Felis G.E."/>
            <person name="de Vos W.M."/>
            <person name="Barrangou R."/>
            <person name="Klaenhammer T.R."/>
            <person name="Caufield P.W."/>
            <person name="Cui Y."/>
            <person name="Zhang H."/>
            <person name="O'Toole P.W."/>
        </authorList>
    </citation>
    <scope>NUCLEOTIDE SEQUENCE [LARGE SCALE GENOMIC DNA]</scope>
    <source>
        <strain evidence="11 12">DSM 20505</strain>
    </source>
</reference>
<dbReference type="STRING" id="1291052.FC18_GL001919"/>
<dbReference type="Proteomes" id="UP000051679">
    <property type="component" value="Unassembled WGS sequence"/>
</dbReference>
<dbReference type="Pfam" id="PF00072">
    <property type="entry name" value="Response_reg"/>
    <property type="match status" value="1"/>
</dbReference>
<keyword evidence="4 8" id="KW-0238">DNA-binding</keyword>
<protein>
    <submittedName>
        <fullName evidence="11">DNA-binding response regulator</fullName>
    </submittedName>
</protein>
<dbReference type="InterPro" id="IPR016032">
    <property type="entry name" value="Sig_transdc_resp-reg_C-effctor"/>
</dbReference>
<dbReference type="SMART" id="SM00448">
    <property type="entry name" value="REC"/>
    <property type="match status" value="1"/>
</dbReference>
<dbReference type="CDD" id="cd00383">
    <property type="entry name" value="trans_reg_C"/>
    <property type="match status" value="1"/>
</dbReference>
<evidence type="ECO:0000256" key="6">
    <source>
        <dbReference type="ARBA" id="ARBA00023163"/>
    </source>
</evidence>
<comment type="caution">
    <text evidence="11">The sequence shown here is derived from an EMBL/GenBank/DDBJ whole genome shotgun (WGS) entry which is preliminary data.</text>
</comment>
<dbReference type="GO" id="GO:0006355">
    <property type="term" value="P:regulation of DNA-templated transcription"/>
    <property type="evidence" value="ECO:0007669"/>
    <property type="project" value="InterPro"/>
</dbReference>
<sequence length="231" mass="25811">MDKILVVDDEPAIVTLLQYNLEQAKYSVTTASDGLEAVNKAIATDFQCILLDLMLPKLDGYGVTRRLREAGVHTPIIMLTAKDEEMDKIIGLELGADDYVTKPFSPREVIARIKAISRRVAEKPRTGATNLRVGGLAIDTVAHKAEVDGRKLDLTPTEFRLLACFARNVGQTLSRDQLLEKVWGAEFTGNTRMVDIQISHLRDKLEPDTKNPRYLRTIRGFGYQLEEPTDA</sequence>
<dbReference type="Pfam" id="PF00486">
    <property type="entry name" value="Trans_reg_C"/>
    <property type="match status" value="1"/>
</dbReference>
<dbReference type="FunFam" id="3.40.50.2300:FF:000001">
    <property type="entry name" value="DNA-binding response regulator PhoB"/>
    <property type="match status" value="1"/>
</dbReference>
<evidence type="ECO:0000256" key="8">
    <source>
        <dbReference type="PROSITE-ProRule" id="PRU01091"/>
    </source>
</evidence>
<keyword evidence="12" id="KW-1185">Reference proteome</keyword>